<keyword evidence="4" id="KW-0251">Elongation factor</keyword>
<dbReference type="eggNOG" id="COG0480">
    <property type="taxonomic scope" value="Bacteria"/>
</dbReference>
<dbReference type="PANTHER" id="PTHR43261:SF6">
    <property type="entry name" value="ELONGATION FACTOR G-LIKE PROTEIN"/>
    <property type="match status" value="1"/>
</dbReference>
<dbReference type="Gene3D" id="3.30.70.240">
    <property type="match status" value="1"/>
</dbReference>
<dbReference type="GO" id="GO:0003746">
    <property type="term" value="F:translation elongation factor activity"/>
    <property type="evidence" value="ECO:0007669"/>
    <property type="project" value="UniProtKB-KW"/>
</dbReference>
<dbReference type="SMART" id="SM00889">
    <property type="entry name" value="EFG_IV"/>
    <property type="match status" value="1"/>
</dbReference>
<dbReference type="PRINTS" id="PR00315">
    <property type="entry name" value="ELONGATNFCT"/>
</dbReference>
<dbReference type="InterPro" id="IPR020568">
    <property type="entry name" value="Ribosomal_Su5_D2-typ_SF"/>
</dbReference>
<dbReference type="Gene3D" id="3.30.70.870">
    <property type="entry name" value="Elongation Factor G (Translational Gtpase), domain 3"/>
    <property type="match status" value="1"/>
</dbReference>
<dbReference type="NCBIfam" id="TIGR00231">
    <property type="entry name" value="small_GTP"/>
    <property type="match status" value="1"/>
</dbReference>
<dbReference type="InterPro" id="IPR035649">
    <property type="entry name" value="EFG_V"/>
</dbReference>
<dbReference type="SUPFAM" id="SSF54211">
    <property type="entry name" value="Ribosomal protein S5 domain 2-like"/>
    <property type="match status" value="1"/>
</dbReference>
<accession>A0A1H9M9J8</accession>
<dbReference type="EMBL" id="FOGJ01000003">
    <property type="protein sequence ID" value="SER20354.1"/>
    <property type="molecule type" value="Genomic_DNA"/>
</dbReference>
<dbReference type="PROSITE" id="PS51722">
    <property type="entry name" value="G_TR_2"/>
    <property type="match status" value="1"/>
</dbReference>
<gene>
    <name evidence="4" type="ORF">SAMN04487884_10312</name>
</gene>
<dbReference type="Gene3D" id="2.40.30.10">
    <property type="entry name" value="Translation factors"/>
    <property type="match status" value="1"/>
</dbReference>
<dbReference type="NCBIfam" id="NF009379">
    <property type="entry name" value="PRK12740.1-3"/>
    <property type="match status" value="1"/>
</dbReference>
<dbReference type="InterPro" id="IPR000640">
    <property type="entry name" value="EFG_V-like"/>
</dbReference>
<dbReference type="PANTHER" id="PTHR43261">
    <property type="entry name" value="TRANSLATION ELONGATION FACTOR G-RELATED"/>
    <property type="match status" value="1"/>
</dbReference>
<name>A0A1H9M9J8_BUTFI</name>
<evidence type="ECO:0000256" key="1">
    <source>
        <dbReference type="ARBA" id="ARBA00022741"/>
    </source>
</evidence>
<dbReference type="Proteomes" id="UP000182584">
    <property type="component" value="Unassembled WGS sequence"/>
</dbReference>
<dbReference type="InterPro" id="IPR041095">
    <property type="entry name" value="EFG_II"/>
</dbReference>
<dbReference type="RefSeq" id="WP_074754202.1">
    <property type="nucleotide sequence ID" value="NZ_FOGJ01000003.1"/>
</dbReference>
<dbReference type="InterPro" id="IPR005517">
    <property type="entry name" value="Transl_elong_EFG/EF2_IV"/>
</dbReference>
<dbReference type="FunFam" id="3.30.230.10:FF:000003">
    <property type="entry name" value="Elongation factor G"/>
    <property type="match status" value="1"/>
</dbReference>
<dbReference type="Gene3D" id="3.30.230.10">
    <property type="match status" value="1"/>
</dbReference>
<keyword evidence="2" id="KW-0342">GTP-binding</keyword>
<dbReference type="InterPro" id="IPR000795">
    <property type="entry name" value="T_Tr_GTP-bd_dom"/>
</dbReference>
<dbReference type="AlphaFoldDB" id="A0A1H9M9J8"/>
<dbReference type="NCBIfam" id="NF009381">
    <property type="entry name" value="PRK12740.1-5"/>
    <property type="match status" value="1"/>
</dbReference>
<evidence type="ECO:0000313" key="5">
    <source>
        <dbReference type="Proteomes" id="UP000182584"/>
    </source>
</evidence>
<keyword evidence="1" id="KW-0547">Nucleotide-binding</keyword>
<evidence type="ECO:0000313" key="4">
    <source>
        <dbReference type="EMBL" id="SER20354.1"/>
    </source>
</evidence>
<dbReference type="Pfam" id="PF14492">
    <property type="entry name" value="EFG_III"/>
    <property type="match status" value="1"/>
</dbReference>
<dbReference type="NCBIfam" id="NF009891">
    <property type="entry name" value="PRK13351.1-1"/>
    <property type="match status" value="1"/>
</dbReference>
<dbReference type="CDD" id="cd03713">
    <property type="entry name" value="EFG_mtEFG_C"/>
    <property type="match status" value="1"/>
</dbReference>
<dbReference type="SUPFAM" id="SSF50447">
    <property type="entry name" value="Translation proteins"/>
    <property type="match status" value="1"/>
</dbReference>
<feature type="domain" description="Tr-type G" evidence="3">
    <location>
        <begin position="7"/>
        <end position="278"/>
    </location>
</feature>
<dbReference type="SMART" id="SM00838">
    <property type="entry name" value="EFG_C"/>
    <property type="match status" value="1"/>
</dbReference>
<keyword evidence="4" id="KW-0648">Protein biosynthesis</keyword>
<sequence length="697" mass="77368">MNVYTTDKIRNVVLLGHGSCGKSTLAEAMCYLAGVTSRLGSIDDGNTVSDYDKEEQKRKISISTSTIPIEWDGCKINILDTPGFFDFVGEVEEAISVADAAIIVVSGKSGIEVGTQKAWDLCEEYNIPRMIYVSDMDIDEVSYRQVVQDLVDKFGKKIAPFNLPIREDEKLIGYVNVIQEKAFRWENKEATPMDVPDYSKEYLASYRDTLMEAVAETSEDLMERYFNGETFSENEIRSALRTNVCDGSIVPVEQGSSIYCEGVYTLLDDIVKYMPSPENRKMSGINTKTNEIFEANFDFSKPKTAFVFKTIMDPFIGKYSLVKVRSGVLKTDDVLYDPNKDEEVKIGKLYLLRGNKTAEISEVHAGDLCALQKLDISTGDSLATKATPVQYAKMNISTPYTCQRYHAQNKSDIDKIAQSLAKLQAEDPTMRVVNDAENHQSLIYGMGDMHIDVIASKLLNEYKVAIDLTKPKVAFRETIRKNADVESKYKKQTGGHGQYGHVKMRFEPLGDVTKSYEFAEEVVGGAVPKNYFPAVEKGLAESVQRGPLAAYPVVGVKATLYDGSYHPVDSSEMAFKVAARQAFKDAFMKATPVLLEPIVTLKVTVPDNFTGDVMGDLNKRRGRVTGMDPISGGKQVISADVPQMELYGYCTQLRSMTGGAGDFEYEFARYEQCPSDVQAKEVEARAAKVAADSESDD</sequence>
<dbReference type="GO" id="GO:0032790">
    <property type="term" value="P:ribosome disassembly"/>
    <property type="evidence" value="ECO:0007669"/>
    <property type="project" value="TreeGrafter"/>
</dbReference>
<reference evidence="4 5" key="1">
    <citation type="submission" date="2016-10" db="EMBL/GenBank/DDBJ databases">
        <authorList>
            <person name="de Groot N.N."/>
        </authorList>
    </citation>
    <scope>NUCLEOTIDE SEQUENCE [LARGE SCALE GENOMIC DNA]</scope>
    <source>
        <strain evidence="4 5">AR40</strain>
    </source>
</reference>
<protein>
    <submittedName>
        <fullName evidence="4">Translation elongation factor 2 (EF-2/EF-G)</fullName>
    </submittedName>
</protein>
<dbReference type="InterPro" id="IPR014721">
    <property type="entry name" value="Ribsml_uS5_D2-typ_fold_subgr"/>
</dbReference>
<dbReference type="InterPro" id="IPR009000">
    <property type="entry name" value="Transl_B-barrel_sf"/>
</dbReference>
<dbReference type="CDD" id="cd01434">
    <property type="entry name" value="EFG_mtEFG1_IV"/>
    <property type="match status" value="1"/>
</dbReference>
<dbReference type="Pfam" id="PF00009">
    <property type="entry name" value="GTP_EFTU"/>
    <property type="match status" value="1"/>
</dbReference>
<dbReference type="GO" id="GO:0005525">
    <property type="term" value="F:GTP binding"/>
    <property type="evidence" value="ECO:0007669"/>
    <property type="project" value="UniProtKB-KW"/>
</dbReference>
<dbReference type="SUPFAM" id="SSF54980">
    <property type="entry name" value="EF-G C-terminal domain-like"/>
    <property type="match status" value="2"/>
</dbReference>
<dbReference type="Gene3D" id="3.40.50.300">
    <property type="entry name" value="P-loop containing nucleotide triphosphate hydrolases"/>
    <property type="match status" value="1"/>
</dbReference>
<dbReference type="InterPro" id="IPR035647">
    <property type="entry name" value="EFG_III/V"/>
</dbReference>
<dbReference type="InterPro" id="IPR047872">
    <property type="entry name" value="EFG_IV"/>
</dbReference>
<dbReference type="FunFam" id="3.30.70.240:FF:000001">
    <property type="entry name" value="Elongation factor G"/>
    <property type="match status" value="1"/>
</dbReference>
<dbReference type="CDD" id="cd04170">
    <property type="entry name" value="EF-G_bact"/>
    <property type="match status" value="1"/>
</dbReference>
<dbReference type="Pfam" id="PF03764">
    <property type="entry name" value="EFG_IV"/>
    <property type="match status" value="1"/>
</dbReference>
<dbReference type="InterPro" id="IPR053905">
    <property type="entry name" value="EF-G-like_DII"/>
</dbReference>
<dbReference type="Pfam" id="PF22042">
    <property type="entry name" value="EF-G_D2"/>
    <property type="match status" value="1"/>
</dbReference>
<dbReference type="InterPro" id="IPR027417">
    <property type="entry name" value="P-loop_NTPase"/>
</dbReference>
<dbReference type="InterPro" id="IPR005225">
    <property type="entry name" value="Small_GTP-bd"/>
</dbReference>
<proteinExistence type="predicted"/>
<dbReference type="SUPFAM" id="SSF52540">
    <property type="entry name" value="P-loop containing nucleoside triphosphate hydrolases"/>
    <property type="match status" value="1"/>
</dbReference>
<organism evidence="4 5">
    <name type="scientific">Butyrivibrio fibrisolvens</name>
    <dbReference type="NCBI Taxonomy" id="831"/>
    <lineage>
        <taxon>Bacteria</taxon>
        <taxon>Bacillati</taxon>
        <taxon>Bacillota</taxon>
        <taxon>Clostridia</taxon>
        <taxon>Lachnospirales</taxon>
        <taxon>Lachnospiraceae</taxon>
        <taxon>Butyrivibrio</taxon>
    </lineage>
</organism>
<dbReference type="GO" id="GO:0003924">
    <property type="term" value="F:GTPase activity"/>
    <property type="evidence" value="ECO:0007669"/>
    <property type="project" value="InterPro"/>
</dbReference>
<dbReference type="Pfam" id="PF00679">
    <property type="entry name" value="EFG_C"/>
    <property type="match status" value="1"/>
</dbReference>
<dbReference type="OrthoDB" id="9801472at2"/>
<evidence type="ECO:0000259" key="3">
    <source>
        <dbReference type="PROSITE" id="PS51722"/>
    </source>
</evidence>
<evidence type="ECO:0000256" key="2">
    <source>
        <dbReference type="ARBA" id="ARBA00023134"/>
    </source>
</evidence>